<feature type="domain" description="Nitroreductase" evidence="1">
    <location>
        <begin position="278"/>
        <end position="428"/>
    </location>
</feature>
<dbReference type="Gene3D" id="3.40.109.10">
    <property type="entry name" value="NADH Oxidase"/>
    <property type="match status" value="2"/>
</dbReference>
<protein>
    <recommendedName>
        <fullName evidence="1">Nitroreductase domain-containing protein</fullName>
    </recommendedName>
</protein>
<dbReference type="InterPro" id="IPR000415">
    <property type="entry name" value="Nitroreductase-like"/>
</dbReference>
<dbReference type="CDD" id="cd02142">
    <property type="entry name" value="McbC_SagB-like_oxidoreductase"/>
    <property type="match status" value="1"/>
</dbReference>
<keyword evidence="3" id="KW-1185">Reference proteome</keyword>
<sequence>MNNCSGREYHEATKHSWISVRQNPNRLDWERQPALMKLYPSELPRIELSKNFPSHTLIYHIGGITAKKSYPGVEYYLRTNPSAGALYPNEIYFQARDVEGFDDGIYHFEVGSSSAVLLQPLEEKTGLEPLLKLSSRMKGLLFFVSSPWYRSAWKYKNRAYRYTLLDAGHLLGTIEAGSYLYEHAYRIAYDIDLEGLNRFFGFGPEEFFLSAAIVAVPDRGKEVSLPASTLVQSDPTGVFEPNSVIERAYRDTLRLKACRKAARFPHFTFHKEAWEETILRRRSIREFAKRPITKAQFEAIMEIVDQPIPSDCDEPLQIYAVINRVEGMPLGVWHRGEMVKIGDFSKKAGYLCLEQRLGSESAVTFFILSDGCNYRALYQKAGVVGHRLYLASGYLGIGCSGIGAYYDDDVAAFLQSDAMVLYALAIGR</sequence>
<evidence type="ECO:0000259" key="1">
    <source>
        <dbReference type="Pfam" id="PF00881"/>
    </source>
</evidence>
<reference evidence="2 3" key="1">
    <citation type="submission" date="2023-03" db="EMBL/GenBank/DDBJ databases">
        <title>Description of Hydrogenimonas sp. ISO32.</title>
        <authorList>
            <person name="Mino S."/>
            <person name="Fukazawa S."/>
            <person name="Sawabe T."/>
        </authorList>
    </citation>
    <scope>NUCLEOTIDE SEQUENCE [LARGE SCALE GENOMIC DNA]</scope>
    <source>
        <strain evidence="2 3">ISO32</strain>
    </source>
</reference>
<dbReference type="RefSeq" id="WP_286336096.1">
    <property type="nucleotide sequence ID" value="NZ_AP027370.1"/>
</dbReference>
<dbReference type="InterPro" id="IPR029479">
    <property type="entry name" value="Nitroreductase"/>
</dbReference>
<name>A0ABM8FMZ1_9BACT</name>
<evidence type="ECO:0000313" key="2">
    <source>
        <dbReference type="EMBL" id="BDY13124.1"/>
    </source>
</evidence>
<dbReference type="Proteomes" id="UP001321445">
    <property type="component" value="Chromosome"/>
</dbReference>
<organism evidence="2 3">
    <name type="scientific">Hydrogenimonas cancrithermarum</name>
    <dbReference type="NCBI Taxonomy" id="2993563"/>
    <lineage>
        <taxon>Bacteria</taxon>
        <taxon>Pseudomonadati</taxon>
        <taxon>Campylobacterota</taxon>
        <taxon>Epsilonproteobacteria</taxon>
        <taxon>Campylobacterales</taxon>
        <taxon>Hydrogenimonadaceae</taxon>
        <taxon>Hydrogenimonas</taxon>
    </lineage>
</organism>
<dbReference type="Pfam" id="PF00881">
    <property type="entry name" value="Nitroreductase"/>
    <property type="match status" value="1"/>
</dbReference>
<proteinExistence type="predicted"/>
<dbReference type="SUPFAM" id="SSF55469">
    <property type="entry name" value="FMN-dependent nitroreductase-like"/>
    <property type="match status" value="1"/>
</dbReference>
<dbReference type="PANTHER" id="PTHR42741:SF3">
    <property type="entry name" value="NITROREDUCTASE FAMILY PROTEIN"/>
    <property type="match status" value="1"/>
</dbReference>
<evidence type="ECO:0000313" key="3">
    <source>
        <dbReference type="Proteomes" id="UP001321445"/>
    </source>
</evidence>
<accession>A0ABM8FMZ1</accession>
<dbReference type="EMBL" id="AP027370">
    <property type="protein sequence ID" value="BDY13124.1"/>
    <property type="molecule type" value="Genomic_DNA"/>
</dbReference>
<gene>
    <name evidence="2" type="ORF">HCR_14360</name>
</gene>
<dbReference type="PANTHER" id="PTHR42741">
    <property type="entry name" value="NITROREDUCTASE FAMILY PROTEIN"/>
    <property type="match status" value="1"/>
</dbReference>